<protein>
    <submittedName>
        <fullName evidence="2">Uncharacterized protein</fullName>
    </submittedName>
</protein>
<dbReference type="Proteomes" id="UP000007305">
    <property type="component" value="Chromosome 1"/>
</dbReference>
<reference evidence="3" key="1">
    <citation type="submission" date="2015-12" db="EMBL/GenBank/DDBJ databases">
        <title>Update maize B73 reference genome by single molecule sequencing technologies.</title>
        <authorList>
            <consortium name="Maize Genome Sequencing Project"/>
            <person name="Ware D."/>
        </authorList>
    </citation>
    <scope>NUCLEOTIDE SEQUENCE [LARGE SCALE GENOMIC DNA]</scope>
    <source>
        <strain evidence="3">cv. B73</strain>
    </source>
</reference>
<evidence type="ECO:0000313" key="2">
    <source>
        <dbReference type="EnsemblPlants" id="Zm00001eb046290_P001"/>
    </source>
</evidence>
<proteinExistence type="predicted"/>
<name>A0A804LYW4_MAIZE</name>
<dbReference type="AlphaFoldDB" id="A0A804LYW4"/>
<dbReference type="Gramene" id="Zm00001eb046290_T001">
    <property type="protein sequence ID" value="Zm00001eb046290_P001"/>
    <property type="gene ID" value="Zm00001eb046290"/>
</dbReference>
<sequence>MVVLCVVVWAGHATPRFERNSAASMEGSACSWVEEISGFHGGIYAQLEGGTRRSGRLPWMARTRGAVGRWGAQIRNGFHGGWGALIRGGFLGFSFHGRVDATGQQERRGEGERDGARRSGVASMDAVETFLAWESRLHRHRERWGQGGGRLHHS</sequence>
<dbReference type="EnsemblPlants" id="Zm00001eb046290_T001">
    <property type="protein sequence ID" value="Zm00001eb046290_P001"/>
    <property type="gene ID" value="Zm00001eb046290"/>
</dbReference>
<evidence type="ECO:0000313" key="3">
    <source>
        <dbReference type="Proteomes" id="UP000007305"/>
    </source>
</evidence>
<keyword evidence="3" id="KW-1185">Reference proteome</keyword>
<dbReference type="InParanoid" id="A0A804LYW4"/>
<reference evidence="2" key="3">
    <citation type="submission" date="2021-05" db="UniProtKB">
        <authorList>
            <consortium name="EnsemblPlants"/>
        </authorList>
    </citation>
    <scope>IDENTIFICATION</scope>
    <source>
        <strain evidence="2">cv. B73</strain>
    </source>
</reference>
<reference evidence="2" key="2">
    <citation type="submission" date="2019-07" db="EMBL/GenBank/DDBJ databases">
        <authorList>
            <person name="Seetharam A."/>
            <person name="Woodhouse M."/>
            <person name="Cannon E."/>
        </authorList>
    </citation>
    <scope>NUCLEOTIDE SEQUENCE [LARGE SCALE GENOMIC DNA]</scope>
    <source>
        <strain evidence="2">cv. B73</strain>
    </source>
</reference>
<feature type="compositionally biased region" description="Basic and acidic residues" evidence="1">
    <location>
        <begin position="105"/>
        <end position="117"/>
    </location>
</feature>
<evidence type="ECO:0000256" key="1">
    <source>
        <dbReference type="SAM" id="MobiDB-lite"/>
    </source>
</evidence>
<feature type="region of interest" description="Disordered" evidence="1">
    <location>
        <begin position="101"/>
        <end position="121"/>
    </location>
</feature>
<organism evidence="2 3">
    <name type="scientific">Zea mays</name>
    <name type="common">Maize</name>
    <dbReference type="NCBI Taxonomy" id="4577"/>
    <lineage>
        <taxon>Eukaryota</taxon>
        <taxon>Viridiplantae</taxon>
        <taxon>Streptophyta</taxon>
        <taxon>Embryophyta</taxon>
        <taxon>Tracheophyta</taxon>
        <taxon>Spermatophyta</taxon>
        <taxon>Magnoliopsida</taxon>
        <taxon>Liliopsida</taxon>
        <taxon>Poales</taxon>
        <taxon>Poaceae</taxon>
        <taxon>PACMAD clade</taxon>
        <taxon>Panicoideae</taxon>
        <taxon>Andropogonodae</taxon>
        <taxon>Andropogoneae</taxon>
        <taxon>Tripsacinae</taxon>
        <taxon>Zea</taxon>
    </lineage>
</organism>
<accession>A0A804LYW4</accession>